<dbReference type="AlphaFoldDB" id="A0A8J3BWC9"/>
<dbReference type="PANTHER" id="PTHR43585:SF2">
    <property type="entry name" value="ATP-GRASP ENZYME FSQD"/>
    <property type="match status" value="1"/>
</dbReference>
<dbReference type="InterPro" id="IPR052032">
    <property type="entry name" value="ATP-dep_AA_Ligase"/>
</dbReference>
<sequence>MSGSGGKCIVVVDAYSSARRLAPLFAEAGYDCVHVQSDATVPAVYATSFEPDQFAANLVHGGDLRATVAAVDGYAPRYVLAGMETGVEVADALSEALGLPTNGTALSAARRDKYRMIEAVKSAGLPAAAQVASDDLDEVLAWYADVGGRVVVKPPRSAGSEGVAFCTDAEQTARAFHALRGRRNALNGENDTVVVQEYLYGAEYYVNTVSRDGRHHVCDLWQRTHVTAHGVLDLLDSTHLMPRSGPEQDRLVEYTFAVLDALGIRHGPAHAEVKLTPDGPRLVEVGARLCGADLPQFAREVLGTSQLDWTVLAATDRAGFHHAAGKAYQLRGGAAAVALLAPEDGWLVRYRGLAALHELESVQEVRIAVHPGQRIRRTINDFGYPAAVYLRHEVAEVVRRDYRSIRQIDGPALYEIESDREEVCS</sequence>
<evidence type="ECO:0000313" key="7">
    <source>
        <dbReference type="Proteomes" id="UP000656042"/>
    </source>
</evidence>
<evidence type="ECO:0000256" key="4">
    <source>
        <dbReference type="PROSITE-ProRule" id="PRU00409"/>
    </source>
</evidence>
<protein>
    <submittedName>
        <fullName evidence="6">ATP-grasp domain-containing protein</fullName>
    </submittedName>
</protein>
<evidence type="ECO:0000256" key="2">
    <source>
        <dbReference type="ARBA" id="ARBA00022741"/>
    </source>
</evidence>
<comment type="caution">
    <text evidence="6">The sequence shown here is derived from an EMBL/GenBank/DDBJ whole genome shotgun (WGS) entry which is preliminary data.</text>
</comment>
<evidence type="ECO:0000313" key="6">
    <source>
        <dbReference type="EMBL" id="GGK73836.1"/>
    </source>
</evidence>
<dbReference type="SUPFAM" id="SSF56059">
    <property type="entry name" value="Glutathione synthetase ATP-binding domain-like"/>
    <property type="match status" value="1"/>
</dbReference>
<keyword evidence="7" id="KW-1185">Reference proteome</keyword>
<feature type="domain" description="ATP-grasp" evidence="5">
    <location>
        <begin position="117"/>
        <end position="315"/>
    </location>
</feature>
<evidence type="ECO:0000256" key="1">
    <source>
        <dbReference type="ARBA" id="ARBA00022598"/>
    </source>
</evidence>
<dbReference type="Pfam" id="PF13535">
    <property type="entry name" value="ATP-grasp_4"/>
    <property type="match status" value="1"/>
</dbReference>
<proteinExistence type="predicted"/>
<evidence type="ECO:0000259" key="5">
    <source>
        <dbReference type="PROSITE" id="PS50975"/>
    </source>
</evidence>
<reference evidence="6" key="2">
    <citation type="submission" date="2020-09" db="EMBL/GenBank/DDBJ databases">
        <authorList>
            <person name="Sun Q."/>
            <person name="Zhou Y."/>
        </authorList>
    </citation>
    <scope>NUCLEOTIDE SEQUENCE</scope>
    <source>
        <strain evidence="6">CGMCC 4.7299</strain>
    </source>
</reference>
<dbReference type="GO" id="GO:0005524">
    <property type="term" value="F:ATP binding"/>
    <property type="evidence" value="ECO:0007669"/>
    <property type="project" value="UniProtKB-UniRule"/>
</dbReference>
<dbReference type="GO" id="GO:0016874">
    <property type="term" value="F:ligase activity"/>
    <property type="evidence" value="ECO:0007669"/>
    <property type="project" value="UniProtKB-KW"/>
</dbReference>
<name>A0A8J3BWC9_9ACTN</name>
<dbReference type="PROSITE" id="PS50975">
    <property type="entry name" value="ATP_GRASP"/>
    <property type="match status" value="1"/>
</dbReference>
<gene>
    <name evidence="6" type="ORF">GCM10012284_04690</name>
</gene>
<dbReference type="Gene3D" id="3.30.470.20">
    <property type="entry name" value="ATP-grasp fold, B domain"/>
    <property type="match status" value="1"/>
</dbReference>
<dbReference type="EMBL" id="BMMX01000001">
    <property type="protein sequence ID" value="GGK73836.1"/>
    <property type="molecule type" value="Genomic_DNA"/>
</dbReference>
<organism evidence="6 7">
    <name type="scientific">Mangrovihabitans endophyticus</name>
    <dbReference type="NCBI Taxonomy" id="1751298"/>
    <lineage>
        <taxon>Bacteria</taxon>
        <taxon>Bacillati</taxon>
        <taxon>Actinomycetota</taxon>
        <taxon>Actinomycetes</taxon>
        <taxon>Micromonosporales</taxon>
        <taxon>Micromonosporaceae</taxon>
        <taxon>Mangrovihabitans</taxon>
    </lineage>
</organism>
<evidence type="ECO:0000256" key="3">
    <source>
        <dbReference type="ARBA" id="ARBA00022840"/>
    </source>
</evidence>
<dbReference type="GO" id="GO:0046872">
    <property type="term" value="F:metal ion binding"/>
    <property type="evidence" value="ECO:0007669"/>
    <property type="project" value="InterPro"/>
</dbReference>
<dbReference type="NCBIfam" id="NF005543">
    <property type="entry name" value="PRK07206.1"/>
    <property type="match status" value="1"/>
</dbReference>
<dbReference type="RefSeq" id="WP_189077319.1">
    <property type="nucleotide sequence ID" value="NZ_BMMX01000001.1"/>
</dbReference>
<keyword evidence="2 4" id="KW-0547">Nucleotide-binding</keyword>
<keyword evidence="1" id="KW-0436">Ligase</keyword>
<accession>A0A8J3BWC9</accession>
<reference evidence="6" key="1">
    <citation type="journal article" date="2014" name="Int. J. Syst. Evol. Microbiol.">
        <title>Complete genome sequence of Corynebacterium casei LMG S-19264T (=DSM 44701T), isolated from a smear-ripened cheese.</title>
        <authorList>
            <consortium name="US DOE Joint Genome Institute (JGI-PGF)"/>
            <person name="Walter F."/>
            <person name="Albersmeier A."/>
            <person name="Kalinowski J."/>
            <person name="Ruckert C."/>
        </authorList>
    </citation>
    <scope>NUCLEOTIDE SEQUENCE</scope>
    <source>
        <strain evidence="6">CGMCC 4.7299</strain>
    </source>
</reference>
<keyword evidence="3 4" id="KW-0067">ATP-binding</keyword>
<dbReference type="PANTHER" id="PTHR43585">
    <property type="entry name" value="FUMIPYRROLE BIOSYNTHESIS PROTEIN C"/>
    <property type="match status" value="1"/>
</dbReference>
<dbReference type="Proteomes" id="UP000656042">
    <property type="component" value="Unassembled WGS sequence"/>
</dbReference>
<dbReference type="InterPro" id="IPR011761">
    <property type="entry name" value="ATP-grasp"/>
</dbReference>